<dbReference type="Proteomes" id="UP000229344">
    <property type="component" value="Unassembled WGS sequence"/>
</dbReference>
<name>A0A2H0UE12_9BACT</name>
<dbReference type="InterPro" id="IPR029028">
    <property type="entry name" value="Alpha/beta_knot_MTases"/>
</dbReference>
<dbReference type="GO" id="GO:0032259">
    <property type="term" value="P:methylation"/>
    <property type="evidence" value="ECO:0007669"/>
    <property type="project" value="UniProtKB-KW"/>
</dbReference>
<dbReference type="GO" id="GO:0008173">
    <property type="term" value="F:RNA methyltransferase activity"/>
    <property type="evidence" value="ECO:0007669"/>
    <property type="project" value="InterPro"/>
</dbReference>
<dbReference type="InterPro" id="IPR051259">
    <property type="entry name" value="rRNA_Methyltransferase"/>
</dbReference>
<dbReference type="Gene3D" id="3.40.1280.10">
    <property type="match status" value="1"/>
</dbReference>
<sequence length="197" mass="21735">MFAHEVGVAKVHEYCSYEKAKDEIGKECEELYWKWIKHMISDSVACMNTYVILHNVRSAHNVGSAFRTADGAGVSKIFLTGYTPAPIDRFGRVVPEILKTSLGATKSVEWEASENIEDIFTRLKAEGVTLVAVEQTEHSIDYKTFTPNGDVAYIFGNEIDGVPKDVCSAADVVIDIPMNGVKESLNVSVTVGIILFR</sequence>
<evidence type="ECO:0000313" key="5">
    <source>
        <dbReference type="Proteomes" id="UP000229344"/>
    </source>
</evidence>
<dbReference type="EMBL" id="PFBI01000006">
    <property type="protein sequence ID" value="PIR84668.1"/>
    <property type="molecule type" value="Genomic_DNA"/>
</dbReference>
<proteinExistence type="predicted"/>
<gene>
    <name evidence="4" type="ORF">COU16_03620</name>
</gene>
<evidence type="ECO:0000313" key="4">
    <source>
        <dbReference type="EMBL" id="PIR84668.1"/>
    </source>
</evidence>
<evidence type="ECO:0000259" key="3">
    <source>
        <dbReference type="Pfam" id="PF00588"/>
    </source>
</evidence>
<evidence type="ECO:0000256" key="1">
    <source>
        <dbReference type="ARBA" id="ARBA00022603"/>
    </source>
</evidence>
<dbReference type="PANTHER" id="PTHR43191">
    <property type="entry name" value="RRNA METHYLTRANSFERASE 3"/>
    <property type="match status" value="1"/>
</dbReference>
<dbReference type="InterPro" id="IPR029026">
    <property type="entry name" value="tRNA_m1G_MTases_N"/>
</dbReference>
<dbReference type="InterPro" id="IPR001537">
    <property type="entry name" value="SpoU_MeTrfase"/>
</dbReference>
<comment type="caution">
    <text evidence="4">The sequence shown here is derived from an EMBL/GenBank/DDBJ whole genome shotgun (WGS) entry which is preliminary data.</text>
</comment>
<keyword evidence="2 4" id="KW-0808">Transferase</keyword>
<dbReference type="GO" id="GO:0003723">
    <property type="term" value="F:RNA binding"/>
    <property type="evidence" value="ECO:0007669"/>
    <property type="project" value="InterPro"/>
</dbReference>
<protein>
    <submittedName>
        <fullName evidence="4">RNA methyltransferase</fullName>
    </submittedName>
</protein>
<dbReference type="GO" id="GO:0006396">
    <property type="term" value="P:RNA processing"/>
    <property type="evidence" value="ECO:0007669"/>
    <property type="project" value="InterPro"/>
</dbReference>
<dbReference type="PANTHER" id="PTHR43191:SF7">
    <property type="entry name" value="OBP33PEP LIKE PROTEIN"/>
    <property type="match status" value="1"/>
</dbReference>
<dbReference type="AlphaFoldDB" id="A0A2H0UE12"/>
<feature type="domain" description="tRNA/rRNA methyltransferase SpoU type" evidence="3">
    <location>
        <begin position="49"/>
        <end position="196"/>
    </location>
</feature>
<reference evidence="5" key="1">
    <citation type="submission" date="2017-09" db="EMBL/GenBank/DDBJ databases">
        <title>Depth-based differentiation of microbial function through sediment-hosted aquifers and enrichment of novel symbionts in the deep terrestrial subsurface.</title>
        <authorList>
            <person name="Probst A.J."/>
            <person name="Ladd B."/>
            <person name="Jarett J.K."/>
            <person name="Geller-Mcgrath D.E."/>
            <person name="Sieber C.M.K."/>
            <person name="Emerson J.B."/>
            <person name="Anantharaman K."/>
            <person name="Thomas B.C."/>
            <person name="Malmstrom R."/>
            <person name="Stieglmeier M."/>
            <person name="Klingl A."/>
            <person name="Woyke T."/>
            <person name="Ryan C.M."/>
            <person name="Banfield J.F."/>
        </authorList>
    </citation>
    <scope>NUCLEOTIDE SEQUENCE [LARGE SCALE GENOMIC DNA]</scope>
</reference>
<dbReference type="Pfam" id="PF00588">
    <property type="entry name" value="SpoU_methylase"/>
    <property type="match status" value="1"/>
</dbReference>
<accession>A0A2H0UE12</accession>
<keyword evidence="1 4" id="KW-0489">Methyltransferase</keyword>
<organism evidence="4 5">
    <name type="scientific">Candidatus Kaiserbacteria bacterium CG10_big_fil_rev_8_21_14_0_10_47_16</name>
    <dbReference type="NCBI Taxonomy" id="1974608"/>
    <lineage>
        <taxon>Bacteria</taxon>
        <taxon>Candidatus Kaiseribacteriota</taxon>
    </lineage>
</organism>
<dbReference type="SUPFAM" id="SSF75217">
    <property type="entry name" value="alpha/beta knot"/>
    <property type="match status" value="1"/>
</dbReference>
<evidence type="ECO:0000256" key="2">
    <source>
        <dbReference type="ARBA" id="ARBA00022679"/>
    </source>
</evidence>